<dbReference type="STRING" id="913774.A0A0C3HRM5"/>
<comment type="similarity">
    <text evidence="2 16">Belongs to the cation transport ATPase (P-type) (TC 3.A.3) family. Type IV subfamily.</text>
</comment>
<dbReference type="InParanoid" id="A0A0C3HRM5"/>
<dbReference type="EC" id="7.6.2.1" evidence="16"/>
<reference evidence="20 21" key="1">
    <citation type="submission" date="2014-04" db="EMBL/GenBank/DDBJ databases">
        <authorList>
            <consortium name="DOE Joint Genome Institute"/>
            <person name="Kuo A."/>
            <person name="Martino E."/>
            <person name="Perotto S."/>
            <person name="Kohler A."/>
            <person name="Nagy L.G."/>
            <person name="Floudas D."/>
            <person name="Copeland A."/>
            <person name="Barry K.W."/>
            <person name="Cichocki N."/>
            <person name="Veneault-Fourrey C."/>
            <person name="LaButti K."/>
            <person name="Lindquist E.A."/>
            <person name="Lipzen A."/>
            <person name="Lundell T."/>
            <person name="Morin E."/>
            <person name="Murat C."/>
            <person name="Sun H."/>
            <person name="Tunlid A."/>
            <person name="Henrissat B."/>
            <person name="Grigoriev I.V."/>
            <person name="Hibbett D.S."/>
            <person name="Martin F."/>
            <person name="Nordberg H.P."/>
            <person name="Cantor M.N."/>
            <person name="Hua S.X."/>
        </authorList>
    </citation>
    <scope>NUCLEOTIDE SEQUENCE [LARGE SCALE GENOMIC DNA]</scope>
    <source>
        <strain evidence="20 21">Zn</strain>
    </source>
</reference>
<evidence type="ECO:0000256" key="16">
    <source>
        <dbReference type="RuleBase" id="RU362033"/>
    </source>
</evidence>
<feature type="binding site" evidence="14">
    <location>
        <position position="826"/>
    </location>
    <ligand>
        <name>ATP</name>
        <dbReference type="ChEBI" id="CHEBI:30616"/>
    </ligand>
</feature>
<feature type="compositionally biased region" description="Polar residues" evidence="17">
    <location>
        <begin position="717"/>
        <end position="728"/>
    </location>
</feature>
<accession>A0A0C3HRM5</accession>
<keyword evidence="10 16" id="KW-0472">Membrane</keyword>
<dbReference type="SUPFAM" id="SSF81653">
    <property type="entry name" value="Calcium ATPase, transduction domain A"/>
    <property type="match status" value="1"/>
</dbReference>
<comment type="catalytic activity">
    <reaction evidence="11 16">
        <text>ATP + H2O + phospholipidSide 1 = ADP + phosphate + phospholipidSide 2.</text>
        <dbReference type="EC" id="7.6.2.1"/>
    </reaction>
</comment>
<evidence type="ECO:0000256" key="6">
    <source>
        <dbReference type="ARBA" id="ARBA00022840"/>
    </source>
</evidence>
<gene>
    <name evidence="20" type="ORF">OIDMADRAFT_142727</name>
</gene>
<feature type="transmembrane region" description="Helical" evidence="16">
    <location>
        <begin position="1434"/>
        <end position="1451"/>
    </location>
</feature>
<dbReference type="PRINTS" id="PR00119">
    <property type="entry name" value="CATATPASE"/>
</dbReference>
<comment type="catalytic activity">
    <reaction evidence="12">
        <text>a 1,2-diacyl-sn-glycero-3-phosphoethanolamine(out) + ATP + H2O = a 1,2-diacyl-sn-glycero-3-phosphoethanolamine(in) + ADP + phosphate + H(+)</text>
        <dbReference type="Rhea" id="RHEA:66132"/>
        <dbReference type="ChEBI" id="CHEBI:15377"/>
        <dbReference type="ChEBI" id="CHEBI:15378"/>
        <dbReference type="ChEBI" id="CHEBI:30616"/>
        <dbReference type="ChEBI" id="CHEBI:43474"/>
        <dbReference type="ChEBI" id="CHEBI:64612"/>
        <dbReference type="ChEBI" id="CHEBI:456216"/>
    </reaction>
    <physiologicalReaction direction="left-to-right" evidence="12">
        <dbReference type="Rhea" id="RHEA:66133"/>
    </physiologicalReaction>
</comment>
<feature type="compositionally biased region" description="Basic and acidic residues" evidence="17">
    <location>
        <begin position="928"/>
        <end position="949"/>
    </location>
</feature>
<dbReference type="GO" id="GO:0006892">
    <property type="term" value="P:post-Golgi vesicle-mediated transport"/>
    <property type="evidence" value="ECO:0007669"/>
    <property type="project" value="TreeGrafter"/>
</dbReference>
<evidence type="ECO:0000256" key="4">
    <source>
        <dbReference type="ARBA" id="ARBA00022723"/>
    </source>
</evidence>
<dbReference type="OrthoDB" id="377733at2759"/>
<feature type="compositionally biased region" description="Polar residues" evidence="17">
    <location>
        <begin position="151"/>
        <end position="168"/>
    </location>
</feature>
<dbReference type="FunFam" id="3.40.1110.10:FF:000090">
    <property type="entry name" value="Phospholipid-transporting ATPase"/>
    <property type="match status" value="1"/>
</dbReference>
<feature type="binding site" evidence="14">
    <location>
        <position position="660"/>
    </location>
    <ligand>
        <name>ATP</name>
        <dbReference type="ChEBI" id="CHEBI:30616"/>
    </ligand>
</feature>
<feature type="binding site" evidence="14">
    <location>
        <position position="897"/>
    </location>
    <ligand>
        <name>ATP</name>
        <dbReference type="ChEBI" id="CHEBI:30616"/>
    </ligand>
</feature>
<feature type="transmembrane region" description="Helical" evidence="16">
    <location>
        <begin position="552"/>
        <end position="574"/>
    </location>
</feature>
<evidence type="ECO:0000256" key="12">
    <source>
        <dbReference type="ARBA" id="ARBA00049128"/>
    </source>
</evidence>
<evidence type="ECO:0000256" key="3">
    <source>
        <dbReference type="ARBA" id="ARBA00022692"/>
    </source>
</evidence>
<evidence type="ECO:0000256" key="9">
    <source>
        <dbReference type="ARBA" id="ARBA00022989"/>
    </source>
</evidence>
<dbReference type="PROSITE" id="PS00154">
    <property type="entry name" value="ATPASE_E1_E2"/>
    <property type="match status" value="1"/>
</dbReference>
<dbReference type="HOGENOM" id="CLU_000846_5_2_1"/>
<dbReference type="InterPro" id="IPR023299">
    <property type="entry name" value="ATPase_P-typ_cyto_dom_N"/>
</dbReference>
<sequence length="1671" mass="187026">MADRREAGPPSRSTQRRSATDPVHPADMDDSPPREKEPKVRFSLHLDGSGPSSQRPGTPTLTVDTTTIPRRTQESPRSPGLHHRNVPSPTSPTSPRGRDRGYSLRRTLFARNVNNQSEALSPIELVSPTSSQENEDIISGTTGGQGKQPLGNVTTITTDGIPTSSGRQDTLRSDHAIPDSKDKKTFGTVSLPNYDKWVQKASRGSPLKRTWKRLYKGTSLEALFAKKQLPPSKDGRHIDIDASRQTPVIDERTGAEHIPNTIRSSRYTLWDFVPRQLLFQFSKLANAYFLLISTIQLIPGLSPTGSYSTIIPLLVFVAISIAKEGWDDVRRYRLDQVENNKETLVMRHYKPGIPVQPEPTGIRRKLKDLSLSKKELTTTTSTDDGNVSLFGDAKMHWAITKWSDVKVGDIIKLRRDDDVPADIVLLRVDGPNNVAYIETMALDGETNLKTKQAPTPLAKRCGTSEDVAACRAQVVTEDPNLDLYNFDGRVTIAGETLPLTTNEIVFRGSTLRNTASIFGMVINTGEDCKIRMNANKSPRIKSPAMQVISNKIVVMVVIFVIVLALFCSIGYQIWSENVEENSFYLDGAHYSFGFTLVAFIILYNTLVPLSLYVSLEIIKVGQLLLMNDIEMYDPVSDTPIVCNTTTILENLGQVDYIFSDKTGTLTDNVMRFRKLSVAGYAWLHDFDLRKEAAEKAAANSRESILSQKRKGKGVPRRSQSGFGSTSRAASVAGHSRNGGTMSRATSFVGSSRRPSTTVLWKSSARPNRAQPEFRTEDLLRYLQHKPHSIYTKKAKLFLISLALCHTCLPEVQENGDINFQAASPDELALVHAAQDLGYLVMDRVAQSITLKYPGGPDSTETITETYDILDVIEFSSKRKRMSIIVRYPSGKICIFCKGADSAIQPRLRLAALAQQKASEVSRRSSMRKSLESEVALRRRSEHSPTEFRRTSMSPSRLSRNLSRKSLAGGRPSMASSRLQPIRDELDNWLQDRERDVAVDDDHPSVYQGPTPRPSMNRFSFASNSEGVSMLDEYFDDLINDAVALDDEAIFERCFQHVDDFATEGLRTLLFGYRYLDEQEYVGWKKIYMDATTSLVDRQNKIEAAGEMIEQGFELAGATAIEDRLQKGVPETIDKLRRANIKIWMLTGDKRETAINIAHSARICKTYSNIVILDQKSGEVEQRMATTLLDIGNKTIAHCVIVVDGQTLSDIDANQTLSLLFFDLVVQADSVICCRASPSQKASLVKKIRTKVNKSITLAIGDGANDIAMIQEAHVGIGISGKEGLQAARISDYAIAQFRFLQRLLLVHGRWNYVRTGRYILGTFWKELLFYIVQALYQRWNGYTGSSLYESWSLTVFNTLFTSLAVIFLGIFERDLNASTLLAVPELYVKGQRNESFNIKKYLGWMFMASSSSMVIYFLMFGLYGEAIFTKDESVLALGQMCFTVAVAFINTKMLILEMSKITYVSAIGMILSVGGWFLWTVVLAAIYKPKNDKVYAQYPVYDDFLSYYGRDFSWWLNTILILTALIMFDLAVTSIRKSFWPTDTDVFQELEQDPIIRHRFEETVAHELEGNDSEIKMGRDDTKTSADIRREEDIQALLSRPRVMPTSTDLPISPSASRSETSNSAGLMRRRVSTDVNATLHSDVELSSMPRKSAITFRHSVDIAEVLGRRA</sequence>
<evidence type="ECO:0000256" key="15">
    <source>
        <dbReference type="PIRSR" id="PIRSR606539-3"/>
    </source>
</evidence>
<feature type="transmembrane region" description="Helical" evidence="16">
    <location>
        <begin position="594"/>
        <end position="615"/>
    </location>
</feature>
<keyword evidence="9 16" id="KW-1133">Transmembrane helix</keyword>
<feature type="binding site" evidence="14">
    <location>
        <position position="874"/>
    </location>
    <ligand>
        <name>ATP</name>
        <dbReference type="ChEBI" id="CHEBI:30616"/>
    </ligand>
</feature>
<dbReference type="Gene3D" id="3.40.50.1000">
    <property type="entry name" value="HAD superfamily/HAD-like"/>
    <property type="match status" value="1"/>
</dbReference>
<dbReference type="Gene3D" id="2.70.150.10">
    <property type="entry name" value="Calcium-transporting ATPase, cytoplasmic transduction domain A"/>
    <property type="match status" value="1"/>
</dbReference>
<proteinExistence type="inferred from homology"/>
<keyword evidence="5 14" id="KW-0547">Nucleotide-binding</keyword>
<evidence type="ECO:0000259" key="18">
    <source>
        <dbReference type="Pfam" id="PF16209"/>
    </source>
</evidence>
<feature type="region of interest" description="Disordered" evidence="17">
    <location>
        <begin position="699"/>
        <end position="750"/>
    </location>
</feature>
<dbReference type="InterPro" id="IPR008250">
    <property type="entry name" value="ATPase_P-typ_transduc_dom_A_sf"/>
</dbReference>
<dbReference type="InterPro" id="IPR023298">
    <property type="entry name" value="ATPase_P-typ_TM_dom_sf"/>
</dbReference>
<feature type="region of interest" description="Disordered" evidence="17">
    <location>
        <begin position="918"/>
        <end position="977"/>
    </location>
</feature>
<dbReference type="GO" id="GO:0000287">
    <property type="term" value="F:magnesium ion binding"/>
    <property type="evidence" value="ECO:0007669"/>
    <property type="project" value="UniProtKB-UniRule"/>
</dbReference>
<dbReference type="InterPro" id="IPR018303">
    <property type="entry name" value="ATPase_P-typ_P_site"/>
</dbReference>
<dbReference type="Pfam" id="PF16212">
    <property type="entry name" value="PhoLip_ATPase_C"/>
    <property type="match status" value="1"/>
</dbReference>
<keyword evidence="6 14" id="KW-0067">ATP-binding</keyword>
<evidence type="ECO:0000256" key="1">
    <source>
        <dbReference type="ARBA" id="ARBA00004141"/>
    </source>
</evidence>
<protein>
    <recommendedName>
        <fullName evidence="16">Phospholipid-transporting ATPase</fullName>
        <ecNumber evidence="16">7.6.2.1</ecNumber>
    </recommendedName>
</protein>
<feature type="binding site" evidence="15">
    <location>
        <position position="660"/>
    </location>
    <ligand>
        <name>Mg(2+)</name>
        <dbReference type="ChEBI" id="CHEBI:18420"/>
    </ligand>
</feature>
<name>A0A0C3HRM5_OIDMZ</name>
<feature type="region of interest" description="Disordered" evidence="17">
    <location>
        <begin position="1"/>
        <end position="100"/>
    </location>
</feature>
<feature type="compositionally biased region" description="Basic and acidic residues" evidence="17">
    <location>
        <begin position="169"/>
        <end position="184"/>
    </location>
</feature>
<feature type="compositionally biased region" description="Low complexity" evidence="17">
    <location>
        <begin position="951"/>
        <end position="966"/>
    </location>
</feature>
<dbReference type="NCBIfam" id="TIGR01652">
    <property type="entry name" value="ATPase-Plipid"/>
    <property type="match status" value="2"/>
</dbReference>
<dbReference type="GO" id="GO:0032456">
    <property type="term" value="P:endocytic recycling"/>
    <property type="evidence" value="ECO:0007669"/>
    <property type="project" value="TreeGrafter"/>
</dbReference>
<feature type="compositionally biased region" description="Polar residues" evidence="17">
    <location>
        <begin position="1605"/>
        <end position="1625"/>
    </location>
</feature>
<feature type="binding site" evidence="14">
    <location>
        <position position="662"/>
    </location>
    <ligand>
        <name>ATP</name>
        <dbReference type="ChEBI" id="CHEBI:30616"/>
    </ligand>
</feature>
<dbReference type="NCBIfam" id="TIGR01494">
    <property type="entry name" value="ATPase_P-type"/>
    <property type="match status" value="1"/>
</dbReference>
<dbReference type="SUPFAM" id="SSF81665">
    <property type="entry name" value="Calcium ATPase, transmembrane domain M"/>
    <property type="match status" value="1"/>
</dbReference>
<evidence type="ECO:0000256" key="14">
    <source>
        <dbReference type="PIRSR" id="PIRSR606539-2"/>
    </source>
</evidence>
<feature type="region of interest" description="Disordered" evidence="17">
    <location>
        <begin position="1604"/>
        <end position="1630"/>
    </location>
</feature>
<evidence type="ECO:0000256" key="7">
    <source>
        <dbReference type="ARBA" id="ARBA00022842"/>
    </source>
</evidence>
<feature type="binding site" evidence="15">
    <location>
        <position position="662"/>
    </location>
    <ligand>
        <name>Mg(2+)</name>
        <dbReference type="ChEBI" id="CHEBI:18420"/>
    </ligand>
</feature>
<dbReference type="InterPro" id="IPR001757">
    <property type="entry name" value="P_typ_ATPase"/>
</dbReference>
<feature type="region of interest" description="Disordered" evidence="17">
    <location>
        <begin position="120"/>
        <end position="184"/>
    </location>
</feature>
<feature type="domain" description="P-type ATPase N-terminal" evidence="18">
    <location>
        <begin position="256"/>
        <end position="310"/>
    </location>
</feature>
<feature type="transmembrane region" description="Helical" evidence="16">
    <location>
        <begin position="1512"/>
        <end position="1532"/>
    </location>
</feature>
<dbReference type="FunCoup" id="A0A0C3HRM5">
    <property type="interactions" value="31"/>
</dbReference>
<feature type="binding site" evidence="14">
    <location>
        <position position="661"/>
    </location>
    <ligand>
        <name>ATP</name>
        <dbReference type="ChEBI" id="CHEBI:30616"/>
    </ligand>
</feature>
<keyword evidence="21" id="KW-1185">Reference proteome</keyword>
<keyword evidence="4 15" id="KW-0479">Metal-binding</keyword>
<dbReference type="GO" id="GO:0140326">
    <property type="term" value="F:ATPase-coupled intramembrane lipid transporter activity"/>
    <property type="evidence" value="ECO:0007669"/>
    <property type="project" value="UniProtKB-EC"/>
</dbReference>
<dbReference type="InterPro" id="IPR023214">
    <property type="entry name" value="HAD_sf"/>
</dbReference>
<dbReference type="Pfam" id="PF00702">
    <property type="entry name" value="Hydrolase"/>
    <property type="match status" value="1"/>
</dbReference>
<dbReference type="InterPro" id="IPR032631">
    <property type="entry name" value="P-type_ATPase_N"/>
</dbReference>
<dbReference type="Pfam" id="PF16209">
    <property type="entry name" value="PhoLip_ATPase_N"/>
    <property type="match status" value="1"/>
</dbReference>
<dbReference type="InterPro" id="IPR032630">
    <property type="entry name" value="P_typ_ATPase_c"/>
</dbReference>
<evidence type="ECO:0000259" key="19">
    <source>
        <dbReference type="Pfam" id="PF16212"/>
    </source>
</evidence>
<dbReference type="EMBL" id="KN832872">
    <property type="protein sequence ID" value="KIN04922.1"/>
    <property type="molecule type" value="Genomic_DNA"/>
</dbReference>
<keyword evidence="3 16" id="KW-0812">Transmembrane</keyword>
<feature type="transmembrane region" description="Helical" evidence="16">
    <location>
        <begin position="1401"/>
        <end position="1422"/>
    </location>
</feature>
<dbReference type="GO" id="GO:0016887">
    <property type="term" value="F:ATP hydrolysis activity"/>
    <property type="evidence" value="ECO:0007669"/>
    <property type="project" value="InterPro"/>
</dbReference>
<dbReference type="SUPFAM" id="SSF56784">
    <property type="entry name" value="HAD-like"/>
    <property type="match status" value="1"/>
</dbReference>
<comment type="cofactor">
    <cofactor evidence="15">
        <name>Mg(2+)</name>
        <dbReference type="ChEBI" id="CHEBI:18420"/>
    </cofactor>
</comment>
<keyword evidence="8 16" id="KW-1278">Translocase</keyword>
<keyword evidence="7 15" id="KW-0460">Magnesium</keyword>
<dbReference type="InterPro" id="IPR036412">
    <property type="entry name" value="HAD-like_sf"/>
</dbReference>
<evidence type="ECO:0000256" key="13">
    <source>
        <dbReference type="PIRSR" id="PIRSR606539-1"/>
    </source>
</evidence>
<dbReference type="GO" id="GO:0005524">
    <property type="term" value="F:ATP binding"/>
    <property type="evidence" value="ECO:0007669"/>
    <property type="project" value="UniProtKB-UniRule"/>
</dbReference>
<evidence type="ECO:0000256" key="10">
    <source>
        <dbReference type="ARBA" id="ARBA00023136"/>
    </source>
</evidence>
<evidence type="ECO:0000313" key="21">
    <source>
        <dbReference type="Proteomes" id="UP000054321"/>
    </source>
</evidence>
<dbReference type="FunFam" id="3.40.50.1000:FF:000172">
    <property type="entry name" value="Phospholipid-transporting ATPase"/>
    <property type="match status" value="1"/>
</dbReference>
<dbReference type="GO" id="GO:0005886">
    <property type="term" value="C:plasma membrane"/>
    <property type="evidence" value="ECO:0007669"/>
    <property type="project" value="TreeGrafter"/>
</dbReference>
<evidence type="ECO:0000256" key="5">
    <source>
        <dbReference type="ARBA" id="ARBA00022741"/>
    </source>
</evidence>
<feature type="transmembrane region" description="Helical" evidence="16">
    <location>
        <begin position="1351"/>
        <end position="1371"/>
    </location>
</feature>
<dbReference type="Pfam" id="PF13246">
    <property type="entry name" value="Cation_ATPase"/>
    <property type="match status" value="1"/>
</dbReference>
<dbReference type="GO" id="GO:0005802">
    <property type="term" value="C:trans-Golgi network"/>
    <property type="evidence" value="ECO:0007669"/>
    <property type="project" value="TreeGrafter"/>
</dbReference>
<dbReference type="PANTHER" id="PTHR24092">
    <property type="entry name" value="PROBABLE PHOSPHOLIPID-TRANSPORTING ATPASE"/>
    <property type="match status" value="1"/>
</dbReference>
<evidence type="ECO:0000256" key="2">
    <source>
        <dbReference type="ARBA" id="ARBA00008109"/>
    </source>
</evidence>
<reference evidence="21" key="2">
    <citation type="submission" date="2015-01" db="EMBL/GenBank/DDBJ databases">
        <title>Evolutionary Origins and Diversification of the Mycorrhizal Mutualists.</title>
        <authorList>
            <consortium name="DOE Joint Genome Institute"/>
            <consortium name="Mycorrhizal Genomics Consortium"/>
            <person name="Kohler A."/>
            <person name="Kuo A."/>
            <person name="Nagy L.G."/>
            <person name="Floudas D."/>
            <person name="Copeland A."/>
            <person name="Barry K.W."/>
            <person name="Cichocki N."/>
            <person name="Veneault-Fourrey C."/>
            <person name="LaButti K."/>
            <person name="Lindquist E.A."/>
            <person name="Lipzen A."/>
            <person name="Lundell T."/>
            <person name="Morin E."/>
            <person name="Murat C."/>
            <person name="Riley R."/>
            <person name="Ohm R."/>
            <person name="Sun H."/>
            <person name="Tunlid A."/>
            <person name="Henrissat B."/>
            <person name="Grigoriev I.V."/>
            <person name="Hibbett D.S."/>
            <person name="Martin F."/>
        </authorList>
    </citation>
    <scope>NUCLEOTIDE SEQUENCE [LARGE SCALE GENOMIC DNA]</scope>
    <source>
        <strain evidence="21">Zn</strain>
    </source>
</reference>
<evidence type="ECO:0000256" key="11">
    <source>
        <dbReference type="ARBA" id="ARBA00034036"/>
    </source>
</evidence>
<feature type="domain" description="P-type ATPase C-terminal" evidence="19">
    <location>
        <begin position="1287"/>
        <end position="1542"/>
    </location>
</feature>
<dbReference type="InterPro" id="IPR006539">
    <property type="entry name" value="P-type_ATPase_IV"/>
</dbReference>
<feature type="compositionally biased region" description="Polar residues" evidence="17">
    <location>
        <begin position="737"/>
        <end position="750"/>
    </location>
</feature>
<dbReference type="GO" id="GO:0045332">
    <property type="term" value="P:phospholipid translocation"/>
    <property type="evidence" value="ECO:0007669"/>
    <property type="project" value="TreeGrafter"/>
</dbReference>
<dbReference type="PANTHER" id="PTHR24092:SF174">
    <property type="entry name" value="PHOSPHOLIPID-TRANSPORTING ATPASE DNF3-RELATED"/>
    <property type="match status" value="1"/>
</dbReference>
<dbReference type="Gene3D" id="3.40.1110.10">
    <property type="entry name" value="Calcium-transporting ATPase, cytoplasmic domain N"/>
    <property type="match status" value="2"/>
</dbReference>
<comment type="subcellular location">
    <subcellularLocation>
        <location evidence="1 16">Membrane</location>
        <topology evidence="1 16">Multi-pass membrane protein</topology>
    </subcellularLocation>
</comment>
<organism evidence="20 21">
    <name type="scientific">Oidiodendron maius (strain Zn)</name>
    <dbReference type="NCBI Taxonomy" id="913774"/>
    <lineage>
        <taxon>Eukaryota</taxon>
        <taxon>Fungi</taxon>
        <taxon>Dikarya</taxon>
        <taxon>Ascomycota</taxon>
        <taxon>Pezizomycotina</taxon>
        <taxon>Leotiomycetes</taxon>
        <taxon>Leotiomycetes incertae sedis</taxon>
        <taxon>Myxotrichaceae</taxon>
        <taxon>Oidiodendron</taxon>
    </lineage>
</organism>
<feature type="compositionally biased region" description="Basic and acidic residues" evidence="17">
    <location>
        <begin position="24"/>
        <end position="40"/>
    </location>
</feature>
<feature type="active site" description="4-aspartylphosphate intermediate" evidence="13">
    <location>
        <position position="660"/>
    </location>
</feature>
<dbReference type="Proteomes" id="UP000054321">
    <property type="component" value="Unassembled WGS sequence"/>
</dbReference>
<evidence type="ECO:0000256" key="17">
    <source>
        <dbReference type="SAM" id="MobiDB-lite"/>
    </source>
</evidence>
<dbReference type="SUPFAM" id="SSF81660">
    <property type="entry name" value="Metal cation-transporting ATPase, ATP-binding domain N"/>
    <property type="match status" value="1"/>
</dbReference>
<feature type="compositionally biased region" description="Low complexity" evidence="17">
    <location>
        <begin position="55"/>
        <end position="70"/>
    </location>
</feature>
<evidence type="ECO:0000256" key="8">
    <source>
        <dbReference type="ARBA" id="ARBA00022967"/>
    </source>
</evidence>
<evidence type="ECO:0000313" key="20">
    <source>
        <dbReference type="EMBL" id="KIN04922.1"/>
    </source>
</evidence>
<feature type="transmembrane region" description="Helical" evidence="16">
    <location>
        <begin position="1463"/>
        <end position="1487"/>
    </location>
</feature>